<reference evidence="3 4" key="1">
    <citation type="submission" date="2021-05" db="EMBL/GenBank/DDBJ databases">
        <title>A Polyphasic approach of four new species of the genus Ohtaekwangia: Ohtaekwangia histidinii sp. nov., Ohtaekwangia cretensis sp. nov., Ohtaekwangia indiensis sp. nov., Ohtaekwangia reichenbachii sp. nov. from diverse environment.</title>
        <authorList>
            <person name="Octaviana S."/>
        </authorList>
    </citation>
    <scope>NUCLEOTIDE SEQUENCE [LARGE SCALE GENOMIC DNA]</scope>
    <source>
        <strain evidence="3 4">PWU37</strain>
    </source>
</reference>
<name>A0AAP2D9V6_9BACT</name>
<proteinExistence type="predicted"/>
<dbReference type="InterPro" id="IPR024775">
    <property type="entry name" value="DinB-like"/>
</dbReference>
<keyword evidence="4" id="KW-1185">Reference proteome</keyword>
<accession>A0AAP2D9V6</accession>
<evidence type="ECO:0000313" key="4">
    <source>
        <dbReference type="Proteomes" id="UP001319180"/>
    </source>
</evidence>
<dbReference type="EMBL" id="JAHESC010000013">
    <property type="protein sequence ID" value="MBT1687116.1"/>
    <property type="molecule type" value="Genomic_DNA"/>
</dbReference>
<feature type="domain" description="DinB-like" evidence="2">
    <location>
        <begin position="55"/>
        <end position="147"/>
    </location>
</feature>
<dbReference type="InterPro" id="IPR034660">
    <property type="entry name" value="DinB/YfiT-like"/>
</dbReference>
<dbReference type="Gene3D" id="1.20.120.450">
    <property type="entry name" value="dinb family like domain"/>
    <property type="match status" value="1"/>
</dbReference>
<feature type="signal peptide" evidence="1">
    <location>
        <begin position="1"/>
        <end position="17"/>
    </location>
</feature>
<dbReference type="RefSeq" id="WP_254090350.1">
    <property type="nucleotide sequence ID" value="NZ_JAHESC010000013.1"/>
</dbReference>
<dbReference type="PROSITE" id="PS51257">
    <property type="entry name" value="PROKAR_LIPOPROTEIN"/>
    <property type="match status" value="1"/>
</dbReference>
<feature type="chain" id="PRO_5042899596" evidence="1">
    <location>
        <begin position="18"/>
        <end position="178"/>
    </location>
</feature>
<keyword evidence="1" id="KW-0732">Signal</keyword>
<dbReference type="Pfam" id="PF12867">
    <property type="entry name" value="DinB_2"/>
    <property type="match status" value="1"/>
</dbReference>
<organism evidence="3 4">
    <name type="scientific">Dawidia soli</name>
    <dbReference type="NCBI Taxonomy" id="2782352"/>
    <lineage>
        <taxon>Bacteria</taxon>
        <taxon>Pseudomonadati</taxon>
        <taxon>Bacteroidota</taxon>
        <taxon>Cytophagia</taxon>
        <taxon>Cytophagales</taxon>
        <taxon>Chryseotaleaceae</taxon>
        <taxon>Dawidia</taxon>
    </lineage>
</organism>
<sequence length="178" mass="20158">MNMKKHLVLLVVTVALAACSKPHPDPSAQDDTLRKVLFQQLKNSHANEEWFAPFVPALDGVTAEQAAWVDSTDNHSIGQLASHLAFWNGRILQSLQGNKPPEFKDDNKTTFRQLNAQEWTAVTQQLDSIQTEIEKLVENGTDAQLKEWSPTIANLSMHNAYHTGQIVYIRKKNGWWKK</sequence>
<evidence type="ECO:0000256" key="1">
    <source>
        <dbReference type="SAM" id="SignalP"/>
    </source>
</evidence>
<protein>
    <submittedName>
        <fullName evidence="3">DinB family protein</fullName>
    </submittedName>
</protein>
<evidence type="ECO:0000313" key="3">
    <source>
        <dbReference type="EMBL" id="MBT1687116.1"/>
    </source>
</evidence>
<comment type="caution">
    <text evidence="3">The sequence shown here is derived from an EMBL/GenBank/DDBJ whole genome shotgun (WGS) entry which is preliminary data.</text>
</comment>
<dbReference type="Proteomes" id="UP001319180">
    <property type="component" value="Unassembled WGS sequence"/>
</dbReference>
<evidence type="ECO:0000259" key="2">
    <source>
        <dbReference type="Pfam" id="PF12867"/>
    </source>
</evidence>
<dbReference type="SUPFAM" id="SSF109854">
    <property type="entry name" value="DinB/YfiT-like putative metalloenzymes"/>
    <property type="match status" value="1"/>
</dbReference>
<gene>
    <name evidence="3" type="ORF">KK078_11130</name>
</gene>
<dbReference type="AlphaFoldDB" id="A0AAP2D9V6"/>